<dbReference type="CDD" id="cd02440">
    <property type="entry name" value="AdoMet_MTases"/>
    <property type="match status" value="1"/>
</dbReference>
<dbReference type="InterPro" id="IPR029063">
    <property type="entry name" value="SAM-dependent_MTases_sf"/>
</dbReference>
<keyword evidence="2" id="KW-0489">Methyltransferase</keyword>
<dbReference type="PANTHER" id="PTHR43861">
    <property type="entry name" value="TRANS-ACONITATE 2-METHYLTRANSFERASE-RELATED"/>
    <property type="match status" value="1"/>
</dbReference>
<keyword evidence="3" id="KW-1185">Reference proteome</keyword>
<dbReference type="SUPFAM" id="SSF53335">
    <property type="entry name" value="S-adenosyl-L-methionine-dependent methyltransferases"/>
    <property type="match status" value="1"/>
</dbReference>
<dbReference type="InterPro" id="IPR013217">
    <property type="entry name" value="Methyltransf_12"/>
</dbReference>
<dbReference type="GO" id="GO:0032259">
    <property type="term" value="P:methylation"/>
    <property type="evidence" value="ECO:0007669"/>
    <property type="project" value="UniProtKB-KW"/>
</dbReference>
<dbReference type="Proteomes" id="UP001442494">
    <property type="component" value="Unassembled WGS sequence"/>
</dbReference>
<accession>A0ABV0JU57</accession>
<dbReference type="GO" id="GO:0008168">
    <property type="term" value="F:methyltransferase activity"/>
    <property type="evidence" value="ECO:0007669"/>
    <property type="project" value="UniProtKB-KW"/>
</dbReference>
<keyword evidence="2" id="KW-0808">Transferase</keyword>
<evidence type="ECO:0000313" key="2">
    <source>
        <dbReference type="EMBL" id="MEP0866937.1"/>
    </source>
</evidence>
<comment type="caution">
    <text evidence="2">The sequence shown here is derived from an EMBL/GenBank/DDBJ whole genome shotgun (WGS) entry which is preliminary data.</text>
</comment>
<evidence type="ECO:0000313" key="3">
    <source>
        <dbReference type="Proteomes" id="UP001442494"/>
    </source>
</evidence>
<feature type="domain" description="Methyltransferase type 12" evidence="1">
    <location>
        <begin position="51"/>
        <end position="149"/>
    </location>
</feature>
<organism evidence="2 3">
    <name type="scientific">Funiculus sociatus GB2-A5</name>
    <dbReference type="NCBI Taxonomy" id="2933946"/>
    <lineage>
        <taxon>Bacteria</taxon>
        <taxon>Bacillati</taxon>
        <taxon>Cyanobacteriota</taxon>
        <taxon>Cyanophyceae</taxon>
        <taxon>Coleofasciculales</taxon>
        <taxon>Coleofasciculaceae</taxon>
        <taxon>Funiculus</taxon>
    </lineage>
</organism>
<dbReference type="Pfam" id="PF08242">
    <property type="entry name" value="Methyltransf_12"/>
    <property type="match status" value="1"/>
</dbReference>
<gene>
    <name evidence="2" type="ORF">NDI37_21015</name>
</gene>
<dbReference type="RefSeq" id="WP_190420698.1">
    <property type="nucleotide sequence ID" value="NZ_JAMPKK010000055.1"/>
</dbReference>
<dbReference type="Gene3D" id="3.40.50.150">
    <property type="entry name" value="Vaccinia Virus protein VP39"/>
    <property type="match status" value="1"/>
</dbReference>
<dbReference type="EMBL" id="JAMPKK010000055">
    <property type="protein sequence ID" value="MEP0866937.1"/>
    <property type="molecule type" value="Genomic_DNA"/>
</dbReference>
<name>A0ABV0JU57_9CYAN</name>
<sequence length="232" mass="26234">MTNQQVFVFEGERAENYDQYIPIWVPGYELMHDLLSSILQTHLPKESSILIAGCGSGKELVTLGKANPSWRLLGVDPSPDMIKKTRDRISQEKLENRVRLHQGVVSELLENTLYDAATLILVMHFFPDDGTKLTLLQSIAQRLKSGATLLLVDSYGEESSTQVEGKLEILKNYVIQKGFPPKQAQERIEKIPQNIHLVSENRIIALLEEAGFKMVERFYSALLVGGWVAERR</sequence>
<evidence type="ECO:0000259" key="1">
    <source>
        <dbReference type="Pfam" id="PF08242"/>
    </source>
</evidence>
<reference evidence="2 3" key="1">
    <citation type="submission" date="2022-04" db="EMBL/GenBank/DDBJ databases">
        <title>Positive selection, recombination, and allopatry shape intraspecific diversity of widespread and dominant cyanobacteria.</title>
        <authorList>
            <person name="Wei J."/>
            <person name="Shu W."/>
            <person name="Hu C."/>
        </authorList>
    </citation>
    <scope>NUCLEOTIDE SEQUENCE [LARGE SCALE GENOMIC DNA]</scope>
    <source>
        <strain evidence="2 3">GB2-A5</strain>
    </source>
</reference>
<proteinExistence type="predicted"/>
<protein>
    <submittedName>
        <fullName evidence="2">Class I SAM-dependent methyltransferase</fullName>
    </submittedName>
</protein>